<gene>
    <name evidence="2" type="ORF">ICN82_09245</name>
</gene>
<dbReference type="PANTHER" id="PTHR47237">
    <property type="entry name" value="SLL0310 PROTEIN"/>
    <property type="match status" value="1"/>
</dbReference>
<name>A0A8J7CV64_9RHOB</name>
<dbReference type="CDD" id="cd04301">
    <property type="entry name" value="NAT_SF"/>
    <property type="match status" value="1"/>
</dbReference>
<dbReference type="PROSITE" id="PS51186">
    <property type="entry name" value="GNAT"/>
    <property type="match status" value="1"/>
</dbReference>
<dbReference type="SUPFAM" id="SSF55729">
    <property type="entry name" value="Acyl-CoA N-acyltransferases (Nat)"/>
    <property type="match status" value="1"/>
</dbReference>
<dbReference type="InterPro" id="IPR000182">
    <property type="entry name" value="GNAT_dom"/>
</dbReference>
<dbReference type="Gene3D" id="3.40.630.30">
    <property type="match status" value="1"/>
</dbReference>
<accession>A0A8J7CV64</accession>
<evidence type="ECO:0000313" key="3">
    <source>
        <dbReference type="Proteomes" id="UP000609121"/>
    </source>
</evidence>
<proteinExistence type="predicted"/>
<dbReference type="InterPro" id="IPR016181">
    <property type="entry name" value="Acyl_CoA_acyltransferase"/>
</dbReference>
<dbReference type="Pfam" id="PF18014">
    <property type="entry name" value="Acetyltransf_18"/>
    <property type="match status" value="1"/>
</dbReference>
<dbReference type="Proteomes" id="UP000609121">
    <property type="component" value="Unassembled WGS sequence"/>
</dbReference>
<evidence type="ECO:0000313" key="2">
    <source>
        <dbReference type="EMBL" id="MBE3638384.1"/>
    </source>
</evidence>
<dbReference type="GO" id="GO:0016747">
    <property type="term" value="F:acyltransferase activity, transferring groups other than amino-acyl groups"/>
    <property type="evidence" value="ECO:0007669"/>
    <property type="project" value="InterPro"/>
</dbReference>
<dbReference type="RefSeq" id="WP_193181939.1">
    <property type="nucleotide sequence ID" value="NZ_JACVXA010000022.1"/>
</dbReference>
<organism evidence="2 3">
    <name type="scientific">Mangrovicoccus algicola</name>
    <dbReference type="NCBI Taxonomy" id="2771008"/>
    <lineage>
        <taxon>Bacteria</taxon>
        <taxon>Pseudomonadati</taxon>
        <taxon>Pseudomonadota</taxon>
        <taxon>Alphaproteobacteria</taxon>
        <taxon>Rhodobacterales</taxon>
        <taxon>Paracoccaceae</taxon>
        <taxon>Mangrovicoccus</taxon>
    </lineage>
</organism>
<dbReference type="Gene3D" id="3.40.630.90">
    <property type="match status" value="1"/>
</dbReference>
<keyword evidence="3" id="KW-1185">Reference proteome</keyword>
<comment type="caution">
    <text evidence="2">The sequence shown here is derived from an EMBL/GenBank/DDBJ whole genome shotgun (WGS) entry which is preliminary data.</text>
</comment>
<dbReference type="EMBL" id="JACVXA010000022">
    <property type="protein sequence ID" value="MBE3638384.1"/>
    <property type="molecule type" value="Genomic_DNA"/>
</dbReference>
<dbReference type="InterPro" id="IPR041496">
    <property type="entry name" value="YitH/HolE_GNAT"/>
</dbReference>
<feature type="domain" description="N-acetyltransferase" evidence="1">
    <location>
        <begin position="1"/>
        <end position="140"/>
    </location>
</feature>
<reference evidence="2" key="1">
    <citation type="submission" date="2020-09" db="EMBL/GenBank/DDBJ databases">
        <title>A novel bacterium of genus Mangrovicoccus, isolated from South China Sea.</title>
        <authorList>
            <person name="Huang H."/>
            <person name="Mo K."/>
            <person name="Hu Y."/>
        </authorList>
    </citation>
    <scope>NUCLEOTIDE SEQUENCE</scope>
    <source>
        <strain evidence="2">HB182678</strain>
    </source>
</reference>
<dbReference type="PANTHER" id="PTHR47237:SF1">
    <property type="entry name" value="SLL0310 PROTEIN"/>
    <property type="match status" value="1"/>
</dbReference>
<protein>
    <submittedName>
        <fullName evidence="2">GNAT family N-acetyltransferase</fullName>
    </submittedName>
</protein>
<evidence type="ECO:0000259" key="1">
    <source>
        <dbReference type="PROSITE" id="PS51186"/>
    </source>
</evidence>
<dbReference type="Pfam" id="PF00583">
    <property type="entry name" value="Acetyltransf_1"/>
    <property type="match status" value="1"/>
</dbReference>
<dbReference type="InterPro" id="IPR052729">
    <property type="entry name" value="Acyl/Acetyltrans_Enzymes"/>
</dbReference>
<sequence>MRFRTAATPAEIALVLDWARAEGWNPGLEDAAAFHAADPGGIFLAEQDGAPVAAISVINHSDTFAFLGLYLCLPAFRGRGIGHALWTHALAHAGERTVGLDGVAAQEANYARSGFVRQGATLRMAGPAPIGEAPGLRPAGGTDLAAIAALDLAATGVARPRFLAAWLMQARSRRSIVLDRDGRVAGVATARLCGEGCKIGPVIAPDADAAWTLIAGAAAALSAQRVILDVPEWQDALTGRLAAAGFATTFATARMYRGPAPAPAAGGTQHAIATMELG</sequence>
<dbReference type="AlphaFoldDB" id="A0A8J7CV64"/>